<proteinExistence type="predicted"/>
<dbReference type="GO" id="GO:0032259">
    <property type="term" value="P:methylation"/>
    <property type="evidence" value="ECO:0007669"/>
    <property type="project" value="UniProtKB-KW"/>
</dbReference>
<dbReference type="EC" id="2.1.1.222" evidence="4"/>
<dbReference type="Pfam" id="PF13489">
    <property type="entry name" value="Methyltransf_23"/>
    <property type="match status" value="1"/>
</dbReference>
<dbReference type="SUPFAM" id="SSF53335">
    <property type="entry name" value="S-adenosyl-L-methionine-dependent methyltransferases"/>
    <property type="match status" value="1"/>
</dbReference>
<dbReference type="PANTHER" id="PTHR43464:SF19">
    <property type="entry name" value="UBIQUINONE BIOSYNTHESIS O-METHYLTRANSFERASE, MITOCHONDRIAL"/>
    <property type="match status" value="1"/>
</dbReference>
<evidence type="ECO:0000313" key="4">
    <source>
        <dbReference type="EMBL" id="SPH21300.1"/>
    </source>
</evidence>
<keyword evidence="5" id="KW-1185">Reference proteome</keyword>
<dbReference type="Proteomes" id="UP000244880">
    <property type="component" value="Unassembled WGS sequence"/>
</dbReference>
<evidence type="ECO:0000256" key="2">
    <source>
        <dbReference type="ARBA" id="ARBA00022679"/>
    </source>
</evidence>
<keyword evidence="3" id="KW-0949">S-adenosyl-L-methionine</keyword>
<sequence>MGQGFLDKVYTAAETRTGAELYDAWASTYNAEITENGYVTPTRCAQALAQSNAALDSPVLDFGCGTGLSGLAMRAAGFSCIDGLDVSTDMLKQATQTGVYRNLHQTDSNTEAQIKNGAYSAVAAVGVIGAGAAPVSVFHAIMNALPKGGKLVFSFNDHALSDPVHEAALSEWVDVGAAHLLFKEYGPHLPGINLNSNVYVVEKA</sequence>
<organism evidence="4 5">
    <name type="scientific">Ascidiaceihabitans donghaensis</name>
    <dbReference type="NCBI Taxonomy" id="1510460"/>
    <lineage>
        <taxon>Bacteria</taxon>
        <taxon>Pseudomonadati</taxon>
        <taxon>Pseudomonadota</taxon>
        <taxon>Alphaproteobacteria</taxon>
        <taxon>Rhodobacterales</taxon>
        <taxon>Paracoccaceae</taxon>
        <taxon>Ascidiaceihabitans</taxon>
    </lineage>
</organism>
<protein>
    <submittedName>
        <fullName evidence="4">Ubiquinone biosynthesis O-methyltransferase</fullName>
        <ecNumber evidence="4">2.1.1.222</ecNumber>
    </submittedName>
</protein>
<dbReference type="InterPro" id="IPR029063">
    <property type="entry name" value="SAM-dependent_MTases_sf"/>
</dbReference>
<reference evidence="4 5" key="1">
    <citation type="submission" date="2018-03" db="EMBL/GenBank/DDBJ databases">
        <authorList>
            <person name="Keele B.F."/>
        </authorList>
    </citation>
    <scope>NUCLEOTIDE SEQUENCE [LARGE SCALE GENOMIC DNA]</scope>
    <source>
        <strain evidence="4 5">CECT 8599</strain>
    </source>
</reference>
<dbReference type="CDD" id="cd02440">
    <property type="entry name" value="AdoMet_MTases"/>
    <property type="match status" value="1"/>
</dbReference>
<name>A0A2R8BEC4_9RHOB</name>
<gene>
    <name evidence="4" type="primary">ubiG_2</name>
    <name evidence="4" type="ORF">ASD8599_02052</name>
</gene>
<accession>A0A2R8BEC4</accession>
<dbReference type="RefSeq" id="WP_108828393.1">
    <property type="nucleotide sequence ID" value="NZ_OMOR01000001.1"/>
</dbReference>
<dbReference type="PANTHER" id="PTHR43464">
    <property type="entry name" value="METHYLTRANSFERASE"/>
    <property type="match status" value="1"/>
</dbReference>
<evidence type="ECO:0000256" key="3">
    <source>
        <dbReference type="ARBA" id="ARBA00022691"/>
    </source>
</evidence>
<keyword evidence="4" id="KW-0830">Ubiquinone</keyword>
<dbReference type="GO" id="GO:0102208">
    <property type="term" value="F:2-polyprenyl-6-hydroxyphenol methylase activity"/>
    <property type="evidence" value="ECO:0007669"/>
    <property type="project" value="UniProtKB-EC"/>
</dbReference>
<dbReference type="Gene3D" id="3.40.50.150">
    <property type="entry name" value="Vaccinia Virus protein VP39"/>
    <property type="match status" value="1"/>
</dbReference>
<dbReference type="OrthoDB" id="9807911at2"/>
<evidence type="ECO:0000313" key="5">
    <source>
        <dbReference type="Proteomes" id="UP000244880"/>
    </source>
</evidence>
<dbReference type="EMBL" id="OMOR01000001">
    <property type="protein sequence ID" value="SPH21300.1"/>
    <property type="molecule type" value="Genomic_DNA"/>
</dbReference>
<dbReference type="AlphaFoldDB" id="A0A2R8BEC4"/>
<keyword evidence="2 4" id="KW-0808">Transferase</keyword>
<evidence type="ECO:0000256" key="1">
    <source>
        <dbReference type="ARBA" id="ARBA00022603"/>
    </source>
</evidence>
<keyword evidence="1 4" id="KW-0489">Methyltransferase</keyword>